<evidence type="ECO:0000259" key="3">
    <source>
        <dbReference type="Pfam" id="PF10145"/>
    </source>
</evidence>
<dbReference type="InterPro" id="IPR016024">
    <property type="entry name" value="ARM-type_fold"/>
</dbReference>
<proteinExistence type="predicted"/>
<protein>
    <submittedName>
        <fullName evidence="4">Tail tape measure protein</fullName>
    </submittedName>
</protein>
<keyword evidence="1" id="KW-1245">Viral tail assembly</keyword>
<dbReference type="Pfam" id="PF10145">
    <property type="entry name" value="PhageMin_Tail"/>
    <property type="match status" value="1"/>
</dbReference>
<feature type="domain" description="Phage tail tape measure protein" evidence="3">
    <location>
        <begin position="94"/>
        <end position="285"/>
    </location>
</feature>
<accession>A0A8S5ND19</accession>
<evidence type="ECO:0000256" key="2">
    <source>
        <dbReference type="ARBA" id="ARBA00022612"/>
    </source>
</evidence>
<reference evidence="4" key="1">
    <citation type="journal article" date="2021" name="Proc. Natl. Acad. Sci. U.S.A.">
        <title>A Catalog of Tens of Thousands of Viruses from Human Metagenomes Reveals Hidden Associations with Chronic Diseases.</title>
        <authorList>
            <person name="Tisza M.J."/>
            <person name="Buck C.B."/>
        </authorList>
    </citation>
    <scope>NUCLEOTIDE SEQUENCE</scope>
    <source>
        <strain evidence="4">CtFmt20</strain>
    </source>
</reference>
<evidence type="ECO:0000313" key="4">
    <source>
        <dbReference type="EMBL" id="DAD92154.1"/>
    </source>
</evidence>
<dbReference type="SUPFAM" id="SSF48371">
    <property type="entry name" value="ARM repeat"/>
    <property type="match status" value="1"/>
</dbReference>
<dbReference type="PANTHER" id="PTHR37813">
    <property type="entry name" value="FELS-2 PROPHAGE PROTEIN"/>
    <property type="match status" value="1"/>
</dbReference>
<dbReference type="Gene3D" id="1.20.120.20">
    <property type="entry name" value="Apolipoprotein"/>
    <property type="match status" value="1"/>
</dbReference>
<dbReference type="GO" id="GO:0098003">
    <property type="term" value="P:viral tail assembly"/>
    <property type="evidence" value="ECO:0007669"/>
    <property type="project" value="UniProtKB-KW"/>
</dbReference>
<dbReference type="NCBIfam" id="TIGR01760">
    <property type="entry name" value="tape_meas_TP901"/>
    <property type="match status" value="1"/>
</dbReference>
<sequence length="668" mass="69448">MAGGKSAILSVKILGDASSAVKAMHETEDAGGGLFSKITGGLPSAAMIGTAIAGAAVVATKALWDIGTTFDEVEDTIRVGTGATGDALKGLVDDAHAVATSIPTSFTDAGKTVADLNTRLGLSGDQLQTVAKQYLEAGRILGEDVDINSTTAAFHAFNLTNDEVSGAMDNLFRVSQATGVGINDLAGKITAGAETLSDLGFSFEESAALVGSLDKAGVDSAATLGVMKKGMLAVAKPGEDMQAAFFRVTREIEEFTQRGDTAGALDLAGKVFGTKGAAQMVQAIKSGSINLDDLMGHIEATGDSILEVGAETMDAAEKWEILKNRGMEALRPLAEGLFSFAGDALGKVMDFIDGIDFTPVANAFATVGPWVSGVAAQLFSLGQAIINMATSAWQFVQPIIAAFMPAVSAVVETVKTYLGDLINVVHSVVDFFAALFSGDWSAAWDVAKNIVSNVVNLVGNLVSNLWNVITNVFSGIKNTLGNLWSSAWESVKNAASNGASALWNVISGIPGQILSALGNVGSLLYSAGRDVIQGLINGIKNMASALWEGIKGTVSGAVDGIKNFLGIHSPSRVFQEIGVFTGQGLVLGLESQSDKVHDAFTNLVEVPPTPTFNVPMSSFNGNSAYREYGRSPVTVNITVNGALDADATAREIQRVLQRSDWRNHGVTL</sequence>
<evidence type="ECO:0000256" key="1">
    <source>
        <dbReference type="ARBA" id="ARBA00022465"/>
    </source>
</evidence>
<dbReference type="EMBL" id="BK015129">
    <property type="protein sequence ID" value="DAD92154.1"/>
    <property type="molecule type" value="Genomic_DNA"/>
</dbReference>
<dbReference type="InterPro" id="IPR010090">
    <property type="entry name" value="Phage_tape_meas"/>
</dbReference>
<organism evidence="4">
    <name type="scientific">Siphoviridae sp. ctFmt20</name>
    <dbReference type="NCBI Taxonomy" id="2826214"/>
    <lineage>
        <taxon>Viruses</taxon>
        <taxon>Duplodnaviria</taxon>
        <taxon>Heunggongvirae</taxon>
        <taxon>Uroviricota</taxon>
        <taxon>Caudoviricetes</taxon>
    </lineage>
</organism>
<name>A0A8S5ND19_9CAUD</name>
<keyword evidence="2" id="KW-1188">Viral release from host cell</keyword>
<dbReference type="PANTHER" id="PTHR37813:SF1">
    <property type="entry name" value="FELS-2 PROPHAGE PROTEIN"/>
    <property type="match status" value="1"/>
</dbReference>